<keyword evidence="2" id="KW-1185">Reference proteome</keyword>
<dbReference type="AlphaFoldDB" id="A0A4S2M6K1"/>
<gene>
    <name evidence="1" type="ORF">CRM22_003337</name>
</gene>
<comment type="caution">
    <text evidence="1">The sequence shown here is derived from an EMBL/GenBank/DDBJ whole genome shotgun (WGS) entry which is preliminary data.</text>
</comment>
<protein>
    <submittedName>
        <fullName evidence="1">Uncharacterized protein</fullName>
    </submittedName>
</protein>
<sequence length="112" mass="13202">MRMIATHSLQSVKFTVMEPDLKDRLWIYMLDWNPITLQQRSFRQRSWLSLIHSGWTVYLDAGVEAGDILFYFSRAFDKVRHEFPYRMLAPYVMHGAIIQWALSYLASGKATI</sequence>
<dbReference type="Proteomes" id="UP000308267">
    <property type="component" value="Unassembled WGS sequence"/>
</dbReference>
<proteinExistence type="predicted"/>
<name>A0A4S2M6K1_OPIFE</name>
<accession>A0A4S2M6K1</accession>
<reference evidence="1 2" key="1">
    <citation type="journal article" date="2019" name="BMC Genomics">
        <title>New insights from Opisthorchis felineus genome: update on genomics of the epidemiologically important liver flukes.</title>
        <authorList>
            <person name="Ershov N.I."/>
            <person name="Mordvinov V.A."/>
            <person name="Prokhortchouk E.B."/>
            <person name="Pakharukova M.Y."/>
            <person name="Gunbin K.V."/>
            <person name="Ustyantsev K."/>
            <person name="Genaev M.A."/>
            <person name="Blinov A.G."/>
            <person name="Mazur A."/>
            <person name="Boulygina E."/>
            <person name="Tsygankova S."/>
            <person name="Khrameeva E."/>
            <person name="Chekanov N."/>
            <person name="Fan G."/>
            <person name="Xiao A."/>
            <person name="Zhang H."/>
            <person name="Xu X."/>
            <person name="Yang H."/>
            <person name="Solovyev V."/>
            <person name="Lee S.M."/>
            <person name="Liu X."/>
            <person name="Afonnikov D.A."/>
            <person name="Skryabin K.G."/>
        </authorList>
    </citation>
    <scope>NUCLEOTIDE SEQUENCE [LARGE SCALE GENOMIC DNA]</scope>
    <source>
        <strain evidence="1">AK-0245</strain>
        <tissue evidence="1">Whole organism</tissue>
    </source>
</reference>
<evidence type="ECO:0000313" key="2">
    <source>
        <dbReference type="Proteomes" id="UP000308267"/>
    </source>
</evidence>
<evidence type="ECO:0000313" key="1">
    <source>
        <dbReference type="EMBL" id="TGZ70159.1"/>
    </source>
</evidence>
<dbReference type="EMBL" id="SJOL01005555">
    <property type="protein sequence ID" value="TGZ70159.1"/>
    <property type="molecule type" value="Genomic_DNA"/>
</dbReference>
<organism evidence="1 2">
    <name type="scientific">Opisthorchis felineus</name>
    <dbReference type="NCBI Taxonomy" id="147828"/>
    <lineage>
        <taxon>Eukaryota</taxon>
        <taxon>Metazoa</taxon>
        <taxon>Spiralia</taxon>
        <taxon>Lophotrochozoa</taxon>
        <taxon>Platyhelminthes</taxon>
        <taxon>Trematoda</taxon>
        <taxon>Digenea</taxon>
        <taxon>Opisthorchiida</taxon>
        <taxon>Opisthorchiata</taxon>
        <taxon>Opisthorchiidae</taxon>
        <taxon>Opisthorchis</taxon>
    </lineage>
</organism>